<comment type="caution">
    <text evidence="1">The sequence shown here is derived from an EMBL/GenBank/DDBJ whole genome shotgun (WGS) entry which is preliminary data.</text>
</comment>
<dbReference type="Proteomes" id="UP000446768">
    <property type="component" value="Unassembled WGS sequence"/>
</dbReference>
<dbReference type="SUPFAM" id="SSF54427">
    <property type="entry name" value="NTF2-like"/>
    <property type="match status" value="1"/>
</dbReference>
<dbReference type="Gene3D" id="3.10.450.50">
    <property type="match status" value="1"/>
</dbReference>
<name>A0A7X2LS87_9BURK</name>
<dbReference type="EMBL" id="WKJJ01000001">
    <property type="protein sequence ID" value="MRV70544.1"/>
    <property type="molecule type" value="Genomic_DNA"/>
</dbReference>
<keyword evidence="2" id="KW-1185">Reference proteome</keyword>
<dbReference type="AlphaFoldDB" id="A0A7X2LS87"/>
<sequence length="116" mass="13360">MTDRDAIDHFLHGQIECWNASDKEGFFAHYRRIAPEGLDIEYVGRPRHDPWQVLEGMWAQQNARIRIEVASCIVNGNEAACHHRNVLRDGSGGIDTIETYRFDGGRLYVRYFVALP</sequence>
<evidence type="ECO:0000313" key="1">
    <source>
        <dbReference type="EMBL" id="MRV70544.1"/>
    </source>
</evidence>
<accession>A0A7X2LS87</accession>
<dbReference type="InterPro" id="IPR032710">
    <property type="entry name" value="NTF2-like_dom_sf"/>
</dbReference>
<evidence type="ECO:0000313" key="2">
    <source>
        <dbReference type="Proteomes" id="UP000446768"/>
    </source>
</evidence>
<reference evidence="1 2" key="1">
    <citation type="submission" date="2019-11" db="EMBL/GenBank/DDBJ databases">
        <title>Novel species isolated from a subtropical stream in China.</title>
        <authorList>
            <person name="Lu H."/>
        </authorList>
    </citation>
    <scope>NUCLEOTIDE SEQUENCE [LARGE SCALE GENOMIC DNA]</scope>
    <source>
        <strain evidence="1 2">FT92W</strain>
    </source>
</reference>
<protein>
    <submittedName>
        <fullName evidence="1">Nuclear transport factor 2 family protein</fullName>
    </submittedName>
</protein>
<dbReference type="RefSeq" id="WP_154371012.1">
    <property type="nucleotide sequence ID" value="NZ_WKJJ01000001.1"/>
</dbReference>
<organism evidence="1 2">
    <name type="scientific">Pseudoduganella rivuli</name>
    <dbReference type="NCBI Taxonomy" id="2666085"/>
    <lineage>
        <taxon>Bacteria</taxon>
        <taxon>Pseudomonadati</taxon>
        <taxon>Pseudomonadota</taxon>
        <taxon>Betaproteobacteria</taxon>
        <taxon>Burkholderiales</taxon>
        <taxon>Oxalobacteraceae</taxon>
        <taxon>Telluria group</taxon>
        <taxon>Pseudoduganella</taxon>
    </lineage>
</organism>
<proteinExistence type="predicted"/>
<gene>
    <name evidence="1" type="ORF">GJ700_02260</name>
</gene>